<protein>
    <submittedName>
        <fullName evidence="1">Uncharacterized protein</fullName>
    </submittedName>
</protein>
<name>A0A1A9EXM0_9GAMM</name>
<gene>
    <name evidence="1" type="ORF">A8C75_08305</name>
</gene>
<dbReference type="EMBL" id="CP015839">
    <property type="protein sequence ID" value="ANG62490.1"/>
    <property type="molecule type" value="Genomic_DNA"/>
</dbReference>
<reference evidence="1 2" key="2">
    <citation type="journal article" date="2018" name="Int. J. Syst. Evol. Microbiol.">
        <title>Marinobacterium aestuarii sp. nov., a benzene-degrading marine bacterium isolated from estuary sediment.</title>
        <authorList>
            <person name="Bae S.S."/>
            <person name="Jung J."/>
            <person name="Chung D."/>
            <person name="Baek K."/>
        </authorList>
    </citation>
    <scope>NUCLEOTIDE SEQUENCE [LARGE SCALE GENOMIC DNA]</scope>
    <source>
        <strain evidence="1 2">ST58-10</strain>
    </source>
</reference>
<evidence type="ECO:0000313" key="1">
    <source>
        <dbReference type="EMBL" id="ANG62490.1"/>
    </source>
</evidence>
<organism evidence="1 2">
    <name type="scientific">Marinobacterium aestuarii</name>
    <dbReference type="NCBI Taxonomy" id="1821621"/>
    <lineage>
        <taxon>Bacteria</taxon>
        <taxon>Pseudomonadati</taxon>
        <taxon>Pseudomonadota</taxon>
        <taxon>Gammaproteobacteria</taxon>
        <taxon>Oceanospirillales</taxon>
        <taxon>Oceanospirillaceae</taxon>
        <taxon>Marinobacterium</taxon>
    </lineage>
</organism>
<dbReference type="KEGG" id="mars:A8C75_08305"/>
<evidence type="ECO:0000313" key="2">
    <source>
        <dbReference type="Proteomes" id="UP000078070"/>
    </source>
</evidence>
<reference evidence="2" key="1">
    <citation type="submission" date="2016-05" db="EMBL/GenBank/DDBJ databases">
        <authorList>
            <person name="Baek K."/>
            <person name="Yang S.-J."/>
        </authorList>
    </citation>
    <scope>NUCLEOTIDE SEQUENCE [LARGE SCALE GENOMIC DNA]</scope>
    <source>
        <strain evidence="2">ST58-10</strain>
    </source>
</reference>
<keyword evidence="2" id="KW-1185">Reference proteome</keyword>
<dbReference type="AlphaFoldDB" id="A0A1A9EXM0"/>
<dbReference type="STRING" id="1821621.A8C75_08305"/>
<proteinExistence type="predicted"/>
<accession>A0A1A9EXM0</accession>
<dbReference type="Proteomes" id="UP000078070">
    <property type="component" value="Chromosome"/>
</dbReference>
<sequence>MLRLMATSIAQCKLDLTGTTVLTEAATGAYACTPIIAAMAGADKVYAYTKTTRHGTFDEVRSLTFDLAGKAQLIDRVEVIDTLSEEIIGRIDMLTNSGHLRPISNALISKMKPGSAIPIMYESWELRESDIDISFCKSRNVLVAGTNERHPDIDVFSYLGLMAINLLNRAGVPCYKSNILLICDNPFLSYVEDTLNKVGASVSVSETLESSSTNMDFDAVLIATNPNFNKPMGEKESSFISQFWPETTVVQFWGDIDRESFSIKNVYPSISPKNGHMGILPSEIGDEPIVRLQAGGLKVGSELLNAYAQIERYDEAIALACQRGYTNMPDFYKNAT</sequence>